<dbReference type="GO" id="GO:0008198">
    <property type="term" value="F:ferrous iron binding"/>
    <property type="evidence" value="ECO:0007669"/>
    <property type="project" value="TreeGrafter"/>
</dbReference>
<dbReference type="PANTHER" id="PTHR12907">
    <property type="entry name" value="EGL NINE HOMOLOG-RELATED"/>
    <property type="match status" value="1"/>
</dbReference>
<dbReference type="PROSITE" id="PS51471">
    <property type="entry name" value="FE2OG_OXY"/>
    <property type="match status" value="1"/>
</dbReference>
<dbReference type="EMBL" id="BPNI01000116">
    <property type="protein sequence ID" value="GJA42985.1"/>
    <property type="molecule type" value="Genomic_DNA"/>
</dbReference>
<dbReference type="PANTHER" id="PTHR12907:SF26">
    <property type="entry name" value="HIF PROLYL HYDROXYLASE, ISOFORM C"/>
    <property type="match status" value="1"/>
</dbReference>
<evidence type="ECO:0000259" key="7">
    <source>
        <dbReference type="PROSITE" id="PS51471"/>
    </source>
</evidence>
<evidence type="ECO:0000256" key="6">
    <source>
        <dbReference type="ARBA" id="ARBA00023004"/>
    </source>
</evidence>
<keyword evidence="3" id="KW-0847">Vitamin C</keyword>
<dbReference type="InterPro" id="IPR044862">
    <property type="entry name" value="Pro_4_hyd_alph_FE2OG_OXY"/>
</dbReference>
<evidence type="ECO:0000313" key="10">
    <source>
        <dbReference type="Proteomes" id="UP000886934"/>
    </source>
</evidence>
<dbReference type="InterPro" id="IPR006620">
    <property type="entry name" value="Pro_4_hyd_alph"/>
</dbReference>
<proteinExistence type="predicted"/>
<evidence type="ECO:0000256" key="5">
    <source>
        <dbReference type="ARBA" id="ARBA00023002"/>
    </source>
</evidence>
<dbReference type="GO" id="GO:0071456">
    <property type="term" value="P:cellular response to hypoxia"/>
    <property type="evidence" value="ECO:0007669"/>
    <property type="project" value="TreeGrafter"/>
</dbReference>
<dbReference type="EMBL" id="BPNN01000095">
    <property type="protein sequence ID" value="GJA65490.1"/>
    <property type="molecule type" value="Genomic_DNA"/>
</dbReference>
<dbReference type="Pfam" id="PF13640">
    <property type="entry name" value="2OG-FeII_Oxy_3"/>
    <property type="match status" value="1"/>
</dbReference>
<keyword evidence="2" id="KW-0479">Metal-binding</keyword>
<dbReference type="InterPro" id="IPR051559">
    <property type="entry name" value="HIF_prolyl_hydroxylases"/>
</dbReference>
<dbReference type="Proteomes" id="UP000886934">
    <property type="component" value="Unassembled WGS sequence"/>
</dbReference>
<keyword evidence="4" id="KW-0223">Dioxygenase</keyword>
<dbReference type="GO" id="GO:0031543">
    <property type="term" value="F:peptidyl-proline dioxygenase activity"/>
    <property type="evidence" value="ECO:0007669"/>
    <property type="project" value="TreeGrafter"/>
</dbReference>
<gene>
    <name evidence="8" type="ORF">KAM343_37810</name>
    <name evidence="9" type="ORF">KAM351_41010</name>
</gene>
<feature type="domain" description="Fe2OG dioxygenase" evidence="7">
    <location>
        <begin position="87"/>
        <end position="184"/>
    </location>
</feature>
<evidence type="ECO:0000256" key="4">
    <source>
        <dbReference type="ARBA" id="ARBA00022964"/>
    </source>
</evidence>
<evidence type="ECO:0000313" key="9">
    <source>
        <dbReference type="EMBL" id="GJA65490.1"/>
    </source>
</evidence>
<protein>
    <submittedName>
        <fullName evidence="9">SM-20 protein</fullName>
    </submittedName>
</protein>
<dbReference type="Gene3D" id="2.60.120.620">
    <property type="entry name" value="q2cbj1_9rhob like domain"/>
    <property type="match status" value="1"/>
</dbReference>
<organism evidence="9 10">
    <name type="scientific">Aeromonas caviae</name>
    <name type="common">Aeromonas punctata</name>
    <dbReference type="NCBI Taxonomy" id="648"/>
    <lineage>
        <taxon>Bacteria</taxon>
        <taxon>Pseudomonadati</taxon>
        <taxon>Pseudomonadota</taxon>
        <taxon>Gammaproteobacteria</taxon>
        <taxon>Aeromonadales</taxon>
        <taxon>Aeromonadaceae</taxon>
        <taxon>Aeromonas</taxon>
    </lineage>
</organism>
<comment type="caution">
    <text evidence="9">The sequence shown here is derived from an EMBL/GenBank/DDBJ whole genome shotgun (WGS) entry which is preliminary data.</text>
</comment>
<dbReference type="InterPro" id="IPR005123">
    <property type="entry name" value="Oxoglu/Fe-dep_dioxygenase_dom"/>
</dbReference>
<comment type="cofactor">
    <cofactor evidence="1">
        <name>L-ascorbate</name>
        <dbReference type="ChEBI" id="CHEBI:38290"/>
    </cofactor>
</comment>
<evidence type="ECO:0000256" key="3">
    <source>
        <dbReference type="ARBA" id="ARBA00022896"/>
    </source>
</evidence>
<keyword evidence="6" id="KW-0408">Iron</keyword>
<keyword evidence="5" id="KW-0560">Oxidoreductase</keyword>
<evidence type="ECO:0000256" key="2">
    <source>
        <dbReference type="ARBA" id="ARBA00022723"/>
    </source>
</evidence>
<reference evidence="9" key="1">
    <citation type="submission" date="2021-07" db="EMBL/GenBank/DDBJ databases">
        <title>Draft genome sequence of carbapenem-resistant Aeromonas spp. in Japan.</title>
        <authorList>
            <person name="Maehana S."/>
            <person name="Suzuki M."/>
            <person name="Kitasato H."/>
        </authorList>
    </citation>
    <scope>NUCLEOTIDE SEQUENCE</scope>
    <source>
        <strain evidence="8">KAM343</strain>
        <strain evidence="9">KAM351</strain>
    </source>
</reference>
<evidence type="ECO:0000256" key="1">
    <source>
        <dbReference type="ARBA" id="ARBA00001961"/>
    </source>
</evidence>
<evidence type="ECO:0000313" key="8">
    <source>
        <dbReference type="EMBL" id="GJA42985.1"/>
    </source>
</evidence>
<sequence>MDAIYTRGWVIVDDFLTAAEVDALKACLPDEWRPAGIGRETLHQDNRDIRRDQIHWLDASLGAPVADYLARMESLRLAANRSLMLGLFDYEAHFARYRQGDFYATHRDAFAGRSNRRLTSVFYLNNDWQPEAGGILRVYDDCEQFLMDVSPRGGRLVLFLSEEFPHEVLPASRERYSIAGWFRVNGNGAGRVDPPR</sequence>
<dbReference type="AlphaFoldDB" id="A0AA37DBK0"/>
<name>A0AA37DBK0_AERCA</name>
<accession>A0AA37DBK0</accession>
<dbReference type="GO" id="GO:0031418">
    <property type="term" value="F:L-ascorbic acid binding"/>
    <property type="evidence" value="ECO:0007669"/>
    <property type="project" value="UniProtKB-KW"/>
</dbReference>
<dbReference type="SMART" id="SM00702">
    <property type="entry name" value="P4Hc"/>
    <property type="match status" value="1"/>
</dbReference>
<dbReference type="Proteomes" id="UP000886939">
    <property type="component" value="Unassembled WGS sequence"/>
</dbReference>